<sequence length="613" mass="69332">MEGNRIKGFNEFGVDGGNAAKAFEPKYSIFTKHVTTYTGKELPNIEIKHIVAAAIALKGIGGVLFIFGSSFGAYLLLIHLAITTPILFDFYNYDIEKPQCVQLFVKFTQSLALFGALLFFLGMKNSVGPRRQTKKKITKTKTGCIVHCCTQRDADKIFLHSTSTQNTMLSLNQPKPPPQLLHQTLTSSFLTPQPLHLSIFGIQKHRSKSIITVRASRRPPPPPSQQNQSLYQPFRPPPAQVPAQYRDLDLEARLAILRDRLGVWYEYATLIPPLFQQGFTPSSIEEATGITGVEQNRLVVAAKVRDSFSQTELEPQALAFFDNGGAEILYEIRLLSAAQRVASARYIIEKRFDARKTQELAKAIKDFPRRQSDKGWENFNYLYPGDCLAFYFYRQSREHKNPSDQRTINLEKALEMAETDKAKKRILDELNIKSGDEMEEIEIKIKVPVVRMKMGELSESSKVVMLPVCKAEDGEIPVMEAPEECKSEGEFGVLNAEKGWKRWVVLPGWDPMVKLGKGVVVEFLDARVLPWKVNRWYKEEPILVVVDRNRKEVVAEDGFFLISNSKQGDNGFKVERGSTLIDLGVKECLGSVVLVVRPPKEENEDQLADEDWE</sequence>
<dbReference type="Pfam" id="PF18579">
    <property type="entry name" value="Raf1_HTH"/>
    <property type="match status" value="1"/>
</dbReference>
<dbReference type="InterPro" id="IPR037494">
    <property type="entry name" value="RAF1"/>
</dbReference>
<feature type="region of interest" description="Disordered" evidence="2">
    <location>
        <begin position="213"/>
        <end position="236"/>
    </location>
</feature>
<dbReference type="InterPro" id="IPR040781">
    <property type="entry name" value="Raf1_HTH"/>
</dbReference>
<reference evidence="6 7" key="1">
    <citation type="journal article" date="2018" name="Science">
        <title>The opium poppy genome and morphinan production.</title>
        <authorList>
            <person name="Guo L."/>
            <person name="Winzer T."/>
            <person name="Yang X."/>
            <person name="Li Y."/>
            <person name="Ning Z."/>
            <person name="He Z."/>
            <person name="Teodor R."/>
            <person name="Lu Y."/>
            <person name="Bowser T.A."/>
            <person name="Graham I.A."/>
            <person name="Ye K."/>
        </authorList>
    </citation>
    <scope>NUCLEOTIDE SEQUENCE [LARGE SCALE GENOMIC DNA]</scope>
    <source>
        <strain evidence="7">cv. HN1</strain>
        <tissue evidence="6">Leaves</tissue>
    </source>
</reference>
<name>A0A4Y7IWW2_PAPSO</name>
<dbReference type="OMA" id="MALWFEY"/>
<evidence type="ECO:0000259" key="4">
    <source>
        <dbReference type="Pfam" id="PF18578"/>
    </source>
</evidence>
<dbReference type="STRING" id="3469.A0A4Y7IWW2"/>
<dbReference type="InterPro" id="IPR008637">
    <property type="entry name" value="HR_lesion"/>
</dbReference>
<gene>
    <name evidence="6" type="ORF">C5167_020625</name>
</gene>
<evidence type="ECO:0000259" key="3">
    <source>
        <dbReference type="Pfam" id="PF18087"/>
    </source>
</evidence>
<dbReference type="Pfam" id="PF18087">
    <property type="entry name" value="RuBisCo_chap_C"/>
    <property type="match status" value="1"/>
</dbReference>
<dbReference type="Pfam" id="PF18578">
    <property type="entry name" value="Raf1_N"/>
    <property type="match status" value="1"/>
</dbReference>
<evidence type="ECO:0000256" key="2">
    <source>
        <dbReference type="SAM" id="MobiDB-lite"/>
    </source>
</evidence>
<feature type="domain" description="Rubisco accumulation factor 1 alpha-helical" evidence="4">
    <location>
        <begin position="321"/>
        <end position="430"/>
    </location>
</feature>
<dbReference type="Proteomes" id="UP000316621">
    <property type="component" value="Chromosome 2"/>
</dbReference>
<proteinExistence type="predicted"/>
<dbReference type="EMBL" id="CM010716">
    <property type="protein sequence ID" value="RZC52202.1"/>
    <property type="molecule type" value="Genomic_DNA"/>
</dbReference>
<evidence type="ECO:0000256" key="1">
    <source>
        <dbReference type="ARBA" id="ARBA00023186"/>
    </source>
</evidence>
<evidence type="ECO:0000313" key="7">
    <source>
        <dbReference type="Proteomes" id="UP000316621"/>
    </source>
</evidence>
<keyword evidence="7" id="KW-1185">Reference proteome</keyword>
<organism evidence="6 7">
    <name type="scientific">Papaver somniferum</name>
    <name type="common">Opium poppy</name>
    <dbReference type="NCBI Taxonomy" id="3469"/>
    <lineage>
        <taxon>Eukaryota</taxon>
        <taxon>Viridiplantae</taxon>
        <taxon>Streptophyta</taxon>
        <taxon>Embryophyta</taxon>
        <taxon>Tracheophyta</taxon>
        <taxon>Spermatophyta</taxon>
        <taxon>Magnoliopsida</taxon>
        <taxon>Ranunculales</taxon>
        <taxon>Papaveraceae</taxon>
        <taxon>Papaveroideae</taxon>
        <taxon>Papaver</taxon>
    </lineage>
</organism>
<dbReference type="GO" id="GO:0110102">
    <property type="term" value="P:ribulose bisphosphate carboxylase complex assembly"/>
    <property type="evidence" value="ECO:0007669"/>
    <property type="project" value="UniProtKB-ARBA"/>
</dbReference>
<keyword evidence="1" id="KW-0143">Chaperone</keyword>
<dbReference type="Gramene" id="RZC52202">
    <property type="protein sequence ID" value="RZC52202"/>
    <property type="gene ID" value="C5167_020625"/>
</dbReference>
<protein>
    <submittedName>
        <fullName evidence="6">Uncharacterized protein</fullName>
    </submittedName>
</protein>
<evidence type="ECO:0000259" key="5">
    <source>
        <dbReference type="Pfam" id="PF18579"/>
    </source>
</evidence>
<dbReference type="PANTHER" id="PTHR35299:SF3">
    <property type="entry name" value="RUBISCO ACCUMULATION FACTOR 1.2, CHLOROPLASTIC"/>
    <property type="match status" value="1"/>
</dbReference>
<feature type="domain" description="Rubisco accumulation factor 1 helix turn helix" evidence="5">
    <location>
        <begin position="250"/>
        <end position="307"/>
    </location>
</feature>
<dbReference type="Pfam" id="PF05514">
    <property type="entry name" value="HR_lesion"/>
    <property type="match status" value="1"/>
</dbReference>
<dbReference type="InterPro" id="IPR040858">
    <property type="entry name" value="Raf1_C"/>
</dbReference>
<dbReference type="AlphaFoldDB" id="A0A4Y7IWW2"/>
<dbReference type="PANTHER" id="PTHR35299">
    <property type="entry name" value="RUBISCO ACCUMULATION FACTOR 1"/>
    <property type="match status" value="1"/>
</dbReference>
<dbReference type="GO" id="GO:0009507">
    <property type="term" value="C:chloroplast"/>
    <property type="evidence" value="ECO:0007669"/>
    <property type="project" value="TreeGrafter"/>
</dbReference>
<feature type="domain" description="Rubisco accumulation factor 1 C-terminal" evidence="3">
    <location>
        <begin position="447"/>
        <end position="600"/>
    </location>
</feature>
<evidence type="ECO:0000313" key="6">
    <source>
        <dbReference type="EMBL" id="RZC52202.1"/>
    </source>
</evidence>
<accession>A0A4Y7IWW2</accession>
<dbReference type="InterPro" id="IPR041358">
    <property type="entry name" value="Raf1_N"/>
</dbReference>